<feature type="transmembrane region" description="Helical" evidence="2">
    <location>
        <begin position="20"/>
        <end position="39"/>
    </location>
</feature>
<feature type="compositionally biased region" description="Low complexity" evidence="1">
    <location>
        <begin position="135"/>
        <end position="149"/>
    </location>
</feature>
<evidence type="ECO:0000313" key="4">
    <source>
        <dbReference type="EMBL" id="MBP2477036.1"/>
    </source>
</evidence>
<feature type="domain" description="SCP" evidence="3">
    <location>
        <begin position="157"/>
        <end position="265"/>
    </location>
</feature>
<evidence type="ECO:0000256" key="1">
    <source>
        <dbReference type="SAM" id="MobiDB-lite"/>
    </source>
</evidence>
<reference evidence="4 5" key="1">
    <citation type="submission" date="2021-03" db="EMBL/GenBank/DDBJ databases">
        <title>Sequencing the genomes of 1000 actinobacteria strains.</title>
        <authorList>
            <person name="Klenk H.-P."/>
        </authorList>
    </citation>
    <scope>NUCLEOTIDE SEQUENCE [LARGE SCALE GENOMIC DNA]</scope>
    <source>
        <strain evidence="4 5">DSM 44580</strain>
    </source>
</reference>
<accession>A0ABS5AKU5</accession>
<feature type="region of interest" description="Disordered" evidence="1">
    <location>
        <begin position="89"/>
        <end position="150"/>
    </location>
</feature>
<dbReference type="InterPro" id="IPR035940">
    <property type="entry name" value="CAP_sf"/>
</dbReference>
<keyword evidence="5" id="KW-1185">Reference proteome</keyword>
<dbReference type="Gene3D" id="3.40.33.10">
    <property type="entry name" value="CAP"/>
    <property type="match status" value="1"/>
</dbReference>
<dbReference type="PROSITE" id="PS51257">
    <property type="entry name" value="PROKAR_LIPOPROTEIN"/>
    <property type="match status" value="1"/>
</dbReference>
<dbReference type="InterPro" id="IPR014044">
    <property type="entry name" value="CAP_dom"/>
</dbReference>
<protein>
    <submittedName>
        <fullName evidence="4">Uncharacterized protein YkwD</fullName>
    </submittedName>
</protein>
<keyword evidence="2" id="KW-0472">Membrane</keyword>
<organism evidence="4 5">
    <name type="scientific">Crossiella equi</name>
    <dbReference type="NCBI Taxonomy" id="130796"/>
    <lineage>
        <taxon>Bacteria</taxon>
        <taxon>Bacillati</taxon>
        <taxon>Actinomycetota</taxon>
        <taxon>Actinomycetes</taxon>
        <taxon>Pseudonocardiales</taxon>
        <taxon>Pseudonocardiaceae</taxon>
        <taxon>Crossiella</taxon>
    </lineage>
</organism>
<name>A0ABS5AKU5_9PSEU</name>
<dbReference type="Pfam" id="PF00188">
    <property type="entry name" value="CAP"/>
    <property type="match status" value="1"/>
</dbReference>
<evidence type="ECO:0000313" key="5">
    <source>
        <dbReference type="Proteomes" id="UP001519363"/>
    </source>
</evidence>
<gene>
    <name evidence="4" type="ORF">JOF53_005908</name>
</gene>
<proteinExistence type="predicted"/>
<evidence type="ECO:0000259" key="3">
    <source>
        <dbReference type="Pfam" id="PF00188"/>
    </source>
</evidence>
<sequence>MVVRFLAVTTRRKERNPGVLGLVAMMIGAGGACAVSLLAPTALQALTGVDLIASAEAAREEVSGVARDGALPQWQGGEGTLVVATSAVTSAPSGTAPSSTSETPASSTEAPPPSSSGEPPPSSSSAEAPPPTTQAPPTTTTRPPDNPAASPAARVVQLVNQERARAGCRSLRVDERLVAAAQRHAADMASRGYFSHTAPDGTSFVDRARSAGYPAPGGENIARGQRTAEKVMESWMGSSGHRANILNCSFVAIGVGHDARGPHWVQVFGR</sequence>
<dbReference type="Proteomes" id="UP001519363">
    <property type="component" value="Unassembled WGS sequence"/>
</dbReference>
<comment type="caution">
    <text evidence="4">The sequence shown here is derived from an EMBL/GenBank/DDBJ whole genome shotgun (WGS) entry which is preliminary data.</text>
</comment>
<feature type="compositionally biased region" description="Low complexity" evidence="1">
    <location>
        <begin position="89"/>
        <end position="109"/>
    </location>
</feature>
<evidence type="ECO:0000256" key="2">
    <source>
        <dbReference type="SAM" id="Phobius"/>
    </source>
</evidence>
<feature type="compositionally biased region" description="Pro residues" evidence="1">
    <location>
        <begin position="110"/>
        <end position="134"/>
    </location>
</feature>
<keyword evidence="2" id="KW-1133">Transmembrane helix</keyword>
<dbReference type="SUPFAM" id="SSF55797">
    <property type="entry name" value="PR-1-like"/>
    <property type="match status" value="1"/>
</dbReference>
<dbReference type="CDD" id="cd05379">
    <property type="entry name" value="CAP_bacterial"/>
    <property type="match status" value="1"/>
</dbReference>
<dbReference type="RefSeq" id="WP_245372896.1">
    <property type="nucleotide sequence ID" value="NZ_JAGIOO010000001.1"/>
</dbReference>
<keyword evidence="2" id="KW-0812">Transmembrane</keyword>
<dbReference type="PANTHER" id="PTHR31157:SF1">
    <property type="entry name" value="SCP DOMAIN-CONTAINING PROTEIN"/>
    <property type="match status" value="1"/>
</dbReference>
<dbReference type="EMBL" id="JAGIOO010000001">
    <property type="protein sequence ID" value="MBP2477036.1"/>
    <property type="molecule type" value="Genomic_DNA"/>
</dbReference>
<dbReference type="PANTHER" id="PTHR31157">
    <property type="entry name" value="SCP DOMAIN-CONTAINING PROTEIN"/>
    <property type="match status" value="1"/>
</dbReference>